<evidence type="ECO:0000256" key="1">
    <source>
        <dbReference type="SAM" id="MobiDB-lite"/>
    </source>
</evidence>
<dbReference type="AlphaFoldDB" id="A0A285KT28"/>
<gene>
    <name evidence="2" type="ORF">SAMN05421748_1601</name>
</gene>
<dbReference type="Pfam" id="PF10604">
    <property type="entry name" value="Polyketide_cyc2"/>
    <property type="match status" value="1"/>
</dbReference>
<feature type="region of interest" description="Disordered" evidence="1">
    <location>
        <begin position="29"/>
        <end position="50"/>
    </location>
</feature>
<dbReference type="SUPFAM" id="SSF55961">
    <property type="entry name" value="Bet v1-like"/>
    <property type="match status" value="1"/>
</dbReference>
<reference evidence="2 3" key="1">
    <citation type="submission" date="2017-09" db="EMBL/GenBank/DDBJ databases">
        <authorList>
            <person name="Ehlers B."/>
            <person name="Leendertz F.H."/>
        </authorList>
    </citation>
    <scope>NUCLEOTIDE SEQUENCE [LARGE SCALE GENOMIC DNA]</scope>
    <source>
        <strain evidence="2 3">CGMCC 4.6857</strain>
    </source>
</reference>
<protein>
    <submittedName>
        <fullName evidence="2">Polyketide cyclase / dehydrase and lipid transport</fullName>
    </submittedName>
</protein>
<dbReference type="Gene3D" id="3.30.530.20">
    <property type="match status" value="1"/>
</dbReference>
<organism evidence="2 3">
    <name type="scientific">Paractinoplanes atraurantiacus</name>
    <dbReference type="NCBI Taxonomy" id="1036182"/>
    <lineage>
        <taxon>Bacteria</taxon>
        <taxon>Bacillati</taxon>
        <taxon>Actinomycetota</taxon>
        <taxon>Actinomycetes</taxon>
        <taxon>Micromonosporales</taxon>
        <taxon>Micromonosporaceae</taxon>
        <taxon>Paractinoplanes</taxon>
    </lineage>
</organism>
<name>A0A285KT28_9ACTN</name>
<evidence type="ECO:0000313" key="2">
    <source>
        <dbReference type="EMBL" id="SNY75794.1"/>
    </source>
</evidence>
<dbReference type="InterPro" id="IPR019587">
    <property type="entry name" value="Polyketide_cyclase/dehydratase"/>
</dbReference>
<proteinExistence type="predicted"/>
<accession>A0A285KT28</accession>
<dbReference type="EMBL" id="OBDY01000060">
    <property type="protein sequence ID" value="SNY75794.1"/>
    <property type="molecule type" value="Genomic_DNA"/>
</dbReference>
<sequence>MSYSPASPAGAVREKTCHIRVGHQTGLNSHAAVRARRSTSAPAFRGRGPFADAREGRVMDHGRMPVVEAVVVVPVPPDVAFAVSQTTAPLRYRWDPFVREQRLLDGAARPGKGVRTFTRSRHGLTMISQYVSYAPPSNVGMKMLRGPWFFEMFAGGWRFTAAEGTPGHTVATWRYSFRCRPALLRPVAERLGRRLLGHDIDRRIRAYARGCTDPVVLAAARQALEDSTGPASR</sequence>
<dbReference type="Proteomes" id="UP000219612">
    <property type="component" value="Unassembled WGS sequence"/>
</dbReference>
<keyword evidence="3" id="KW-1185">Reference proteome</keyword>
<evidence type="ECO:0000313" key="3">
    <source>
        <dbReference type="Proteomes" id="UP000219612"/>
    </source>
</evidence>
<dbReference type="InterPro" id="IPR023393">
    <property type="entry name" value="START-like_dom_sf"/>
</dbReference>